<sequence>ETIRKTGLKRMAEPQAYFVDTRYGLESTLSASSSPWIALSKAGEWDYVLNNETPWLKLREEGIKSITGTSITRELLEGLIEDGMIFHCEEDATIEGGTSAFLEEPDLPTETAVNVNELRAFYASIRCKPIPHLKLDCGALIHLEKPMLLADPYLTYPDENKTWKFVLQFHVRGLSVHADFRSEISKTQLIGWTWDLGKSLIKPMLRRIKPATLAQVGLTKQQIGSMTISEISAKLNSTAEGKKLRKALSLKTQDLTPKQLKTICWELWREEVEPILNDPKRKILTQRKAPEPHEWLDYEGEIPAGAVGATAELEGQFLIMDEGTIEYGAQKSYYHEYFLHGKHLNGRFFVRRLATRPKWQVKQPFAWMTFRGKPMERPYTISK</sequence>
<comment type="caution">
    <text evidence="1">The sequence shown here is derived from an EMBL/GenBank/DDBJ whole genome shotgun (WGS) entry which is preliminary data.</text>
</comment>
<proteinExistence type="predicted"/>
<evidence type="ECO:0000313" key="1">
    <source>
        <dbReference type="EMBL" id="GAF71087.1"/>
    </source>
</evidence>
<organism evidence="1">
    <name type="scientific">marine sediment metagenome</name>
    <dbReference type="NCBI Taxonomy" id="412755"/>
    <lineage>
        <taxon>unclassified sequences</taxon>
        <taxon>metagenomes</taxon>
        <taxon>ecological metagenomes</taxon>
    </lineage>
</organism>
<dbReference type="AlphaFoldDB" id="X0S587"/>
<feature type="non-terminal residue" evidence="1">
    <location>
        <position position="383"/>
    </location>
</feature>
<protein>
    <submittedName>
        <fullName evidence="1">Uncharacterized protein</fullName>
    </submittedName>
</protein>
<dbReference type="EMBL" id="BARS01007911">
    <property type="protein sequence ID" value="GAF71087.1"/>
    <property type="molecule type" value="Genomic_DNA"/>
</dbReference>
<accession>X0S587</accession>
<feature type="non-terminal residue" evidence="1">
    <location>
        <position position="1"/>
    </location>
</feature>
<reference evidence="1" key="1">
    <citation type="journal article" date="2014" name="Front. Microbiol.">
        <title>High frequency of phylogenetically diverse reductive dehalogenase-homologous genes in deep subseafloor sedimentary metagenomes.</title>
        <authorList>
            <person name="Kawai M."/>
            <person name="Futagami T."/>
            <person name="Toyoda A."/>
            <person name="Takaki Y."/>
            <person name="Nishi S."/>
            <person name="Hori S."/>
            <person name="Arai W."/>
            <person name="Tsubouchi T."/>
            <person name="Morono Y."/>
            <person name="Uchiyama I."/>
            <person name="Ito T."/>
            <person name="Fujiyama A."/>
            <person name="Inagaki F."/>
            <person name="Takami H."/>
        </authorList>
    </citation>
    <scope>NUCLEOTIDE SEQUENCE</scope>
    <source>
        <strain evidence="1">Expedition CK06-06</strain>
    </source>
</reference>
<name>X0S587_9ZZZZ</name>
<gene>
    <name evidence="1" type="ORF">S01H1_15156</name>
</gene>